<dbReference type="Gene3D" id="3.10.310.30">
    <property type="match status" value="1"/>
</dbReference>
<dbReference type="PANTHER" id="PTHR47618:SF1">
    <property type="entry name" value="BIFUNCTIONAL OLIGORIBONUCLEASE AND PAP PHOSPHATASE NRNA"/>
    <property type="match status" value="1"/>
</dbReference>
<dbReference type="SUPFAM" id="SSF64182">
    <property type="entry name" value="DHH phosphoesterases"/>
    <property type="match status" value="1"/>
</dbReference>
<evidence type="ECO:0000313" key="3">
    <source>
        <dbReference type="EMBL" id="HIV85677.1"/>
    </source>
</evidence>
<proteinExistence type="predicted"/>
<feature type="domain" description="DHHA1" evidence="2">
    <location>
        <begin position="222"/>
        <end position="309"/>
    </location>
</feature>
<dbReference type="AlphaFoldDB" id="A0A9D1PR38"/>
<sequence length="318" mass="34635">MFEKVIPLINEAHKIGIFTHITPDGDAMGSAYGLKLALESLGKECRVFLNDSPDRPAYDLMKKGPDTELQPSDCDLLVALDSADIGRLGKFGEIFSEHKNTIAIDHHITHVKYASSGTVVCEISSTCELLCTLLDEIGVELTKDIANDLYIGIATDTGSFKYSSVSGDTLRTAARLVDTGIPFSYLTNMLFDTKTFEYYDLLKTALSKLKLRCGGRVALMYLSEDDFKNADIDEAHAAGIVNIPGSIKGVKVGVYIRHRASGEYKISLRSNNSVDVSAVAAHFGGGGHVRASGYSVRNKSVQQICSELIGELEKIWQD</sequence>
<dbReference type="Gene3D" id="3.90.1640.10">
    <property type="entry name" value="inorganic pyrophosphatase (n-terminal core)"/>
    <property type="match status" value="1"/>
</dbReference>
<reference evidence="3" key="2">
    <citation type="submission" date="2021-04" db="EMBL/GenBank/DDBJ databases">
        <authorList>
            <person name="Gilroy R."/>
        </authorList>
    </citation>
    <scope>NUCLEOTIDE SEQUENCE</scope>
    <source>
        <strain evidence="3">5790</strain>
    </source>
</reference>
<evidence type="ECO:0000313" key="4">
    <source>
        <dbReference type="Proteomes" id="UP000824162"/>
    </source>
</evidence>
<dbReference type="Proteomes" id="UP000824162">
    <property type="component" value="Unassembled WGS sequence"/>
</dbReference>
<dbReference type="InterPro" id="IPR038763">
    <property type="entry name" value="DHH_sf"/>
</dbReference>
<organism evidence="3 4">
    <name type="scientific">Candidatus Monoglobus merdigallinarum</name>
    <dbReference type="NCBI Taxonomy" id="2838698"/>
    <lineage>
        <taxon>Bacteria</taxon>
        <taxon>Bacillati</taxon>
        <taxon>Bacillota</taxon>
        <taxon>Clostridia</taxon>
        <taxon>Monoglobales</taxon>
        <taxon>Monoglobaceae</taxon>
        <taxon>Monoglobus</taxon>
    </lineage>
</organism>
<dbReference type="GO" id="GO:0003676">
    <property type="term" value="F:nucleic acid binding"/>
    <property type="evidence" value="ECO:0007669"/>
    <property type="project" value="InterPro"/>
</dbReference>
<evidence type="ECO:0000259" key="2">
    <source>
        <dbReference type="Pfam" id="PF02272"/>
    </source>
</evidence>
<accession>A0A9D1PR38</accession>
<protein>
    <submittedName>
        <fullName evidence="3">Bifunctional oligoribonuclease/PAP phosphatase NrnA</fullName>
    </submittedName>
</protein>
<comment type="caution">
    <text evidence="3">The sequence shown here is derived from an EMBL/GenBank/DDBJ whole genome shotgun (WGS) entry which is preliminary data.</text>
</comment>
<name>A0A9D1PR38_9FIRM</name>
<dbReference type="EMBL" id="DXIJ01000053">
    <property type="protein sequence ID" value="HIV85677.1"/>
    <property type="molecule type" value="Genomic_DNA"/>
</dbReference>
<reference evidence="3" key="1">
    <citation type="journal article" date="2021" name="PeerJ">
        <title>Extensive microbial diversity within the chicken gut microbiome revealed by metagenomics and culture.</title>
        <authorList>
            <person name="Gilroy R."/>
            <person name="Ravi A."/>
            <person name="Getino M."/>
            <person name="Pursley I."/>
            <person name="Horton D.L."/>
            <person name="Alikhan N.F."/>
            <person name="Baker D."/>
            <person name="Gharbi K."/>
            <person name="Hall N."/>
            <person name="Watson M."/>
            <person name="Adriaenssens E.M."/>
            <person name="Foster-Nyarko E."/>
            <person name="Jarju S."/>
            <person name="Secka A."/>
            <person name="Antonio M."/>
            <person name="Oren A."/>
            <person name="Chaudhuri R.R."/>
            <person name="La Ragione R."/>
            <person name="Hildebrand F."/>
            <person name="Pallen M.J."/>
        </authorList>
    </citation>
    <scope>NUCLEOTIDE SEQUENCE</scope>
    <source>
        <strain evidence="3">5790</strain>
    </source>
</reference>
<gene>
    <name evidence="3" type="ORF">H9900_02570</name>
</gene>
<dbReference type="PANTHER" id="PTHR47618">
    <property type="entry name" value="BIFUNCTIONAL OLIGORIBONUCLEASE AND PAP PHOSPHATASE NRNA"/>
    <property type="match status" value="1"/>
</dbReference>
<feature type="domain" description="DDH" evidence="1">
    <location>
        <begin position="14"/>
        <end position="153"/>
    </location>
</feature>
<dbReference type="InterPro" id="IPR003156">
    <property type="entry name" value="DHHA1_dom"/>
</dbReference>
<dbReference type="InterPro" id="IPR051319">
    <property type="entry name" value="Oligoribo/pAp-PDE_c-di-AMP_PDE"/>
</dbReference>
<dbReference type="InterPro" id="IPR001667">
    <property type="entry name" value="DDH_dom"/>
</dbReference>
<evidence type="ECO:0000259" key="1">
    <source>
        <dbReference type="Pfam" id="PF01368"/>
    </source>
</evidence>
<dbReference type="Pfam" id="PF02272">
    <property type="entry name" value="DHHA1"/>
    <property type="match status" value="1"/>
</dbReference>
<dbReference type="Pfam" id="PF01368">
    <property type="entry name" value="DHH"/>
    <property type="match status" value="1"/>
</dbReference>